<sequence>MPKSNQVKGGVTAATALASHSYCASQGGDASDDGMETLSSKVRRPLPDTPTKIPVPFKKLRGDEEVSNPTILAAVNNLSAMLQELNVQMKNNTVMIAEIAKSVEFNAKEIKDCKSKTLTLEKEVTKIGTENANLRERVLELERYKRRWNLKLRGLKEQDNENTRETVSQILVKIAPQWTDKIDSIVDSVHRLGKKENGRHRHIVIHFTMRHFRDELWCLTKGSAVCKELNVSFAEHVLPADREARVAVWPQIKQAREAEFELLPSGRRFRLPQCKLNRLKNSFVPHSVSLLNKHGGR</sequence>
<dbReference type="Proteomes" id="UP001221898">
    <property type="component" value="Unassembled WGS sequence"/>
</dbReference>
<dbReference type="PANTHER" id="PTHR11505">
    <property type="entry name" value="L1 TRANSPOSABLE ELEMENT-RELATED"/>
    <property type="match status" value="1"/>
</dbReference>
<name>A0AAD7RAL2_9TELE</name>
<proteinExistence type="predicted"/>
<dbReference type="Gene3D" id="3.30.70.1820">
    <property type="entry name" value="L1 transposable element, RRM domain"/>
    <property type="match status" value="1"/>
</dbReference>
<evidence type="ECO:0008006" key="4">
    <source>
        <dbReference type="Google" id="ProtNLM"/>
    </source>
</evidence>
<gene>
    <name evidence="2" type="ORF">AAFF_G00275880</name>
</gene>
<evidence type="ECO:0000256" key="1">
    <source>
        <dbReference type="SAM" id="MobiDB-lite"/>
    </source>
</evidence>
<reference evidence="2" key="1">
    <citation type="journal article" date="2023" name="Science">
        <title>Genome structures resolve the early diversification of teleost fishes.</title>
        <authorList>
            <person name="Parey E."/>
            <person name="Louis A."/>
            <person name="Montfort J."/>
            <person name="Bouchez O."/>
            <person name="Roques C."/>
            <person name="Iampietro C."/>
            <person name="Lluch J."/>
            <person name="Castinel A."/>
            <person name="Donnadieu C."/>
            <person name="Desvignes T."/>
            <person name="Floi Bucao C."/>
            <person name="Jouanno E."/>
            <person name="Wen M."/>
            <person name="Mejri S."/>
            <person name="Dirks R."/>
            <person name="Jansen H."/>
            <person name="Henkel C."/>
            <person name="Chen W.J."/>
            <person name="Zahm M."/>
            <person name="Cabau C."/>
            <person name="Klopp C."/>
            <person name="Thompson A.W."/>
            <person name="Robinson-Rechavi M."/>
            <person name="Braasch I."/>
            <person name="Lecointre G."/>
            <person name="Bobe J."/>
            <person name="Postlethwait J.H."/>
            <person name="Berthelot C."/>
            <person name="Roest Crollius H."/>
            <person name="Guiguen Y."/>
        </authorList>
    </citation>
    <scope>NUCLEOTIDE SEQUENCE</scope>
    <source>
        <strain evidence="2">NC1722</strain>
    </source>
</reference>
<protein>
    <recommendedName>
        <fullName evidence="4">Cytoplasmic dynein 2 heavy chain 1-like protein</fullName>
    </recommendedName>
</protein>
<organism evidence="2 3">
    <name type="scientific">Aldrovandia affinis</name>
    <dbReference type="NCBI Taxonomy" id="143900"/>
    <lineage>
        <taxon>Eukaryota</taxon>
        <taxon>Metazoa</taxon>
        <taxon>Chordata</taxon>
        <taxon>Craniata</taxon>
        <taxon>Vertebrata</taxon>
        <taxon>Euteleostomi</taxon>
        <taxon>Actinopterygii</taxon>
        <taxon>Neopterygii</taxon>
        <taxon>Teleostei</taxon>
        <taxon>Notacanthiformes</taxon>
        <taxon>Halosauridae</taxon>
        <taxon>Aldrovandia</taxon>
    </lineage>
</organism>
<dbReference type="InterPro" id="IPR004244">
    <property type="entry name" value="Transposase_22"/>
</dbReference>
<dbReference type="EMBL" id="JAINUG010000381">
    <property type="protein sequence ID" value="KAJ8372884.1"/>
    <property type="molecule type" value="Genomic_DNA"/>
</dbReference>
<evidence type="ECO:0000313" key="2">
    <source>
        <dbReference type="EMBL" id="KAJ8372884.1"/>
    </source>
</evidence>
<feature type="region of interest" description="Disordered" evidence="1">
    <location>
        <begin position="23"/>
        <end position="53"/>
    </location>
</feature>
<evidence type="ECO:0000313" key="3">
    <source>
        <dbReference type="Proteomes" id="UP001221898"/>
    </source>
</evidence>
<comment type="caution">
    <text evidence="2">The sequence shown here is derived from an EMBL/GenBank/DDBJ whole genome shotgun (WGS) entry which is preliminary data.</text>
</comment>
<accession>A0AAD7RAL2</accession>
<keyword evidence="3" id="KW-1185">Reference proteome</keyword>
<dbReference type="AlphaFoldDB" id="A0AAD7RAL2"/>